<protein>
    <submittedName>
        <fullName evidence="2">Uncharacterized protein</fullName>
    </submittedName>
</protein>
<evidence type="ECO:0000313" key="2">
    <source>
        <dbReference type="EMBL" id="KXU37912.1"/>
    </source>
</evidence>
<feature type="signal peptide" evidence="1">
    <location>
        <begin position="1"/>
        <end position="23"/>
    </location>
</feature>
<dbReference type="RefSeq" id="WP_156469124.1">
    <property type="nucleotide sequence ID" value="NZ_LSZQ01000011.1"/>
</dbReference>
<name>A0A139STV6_9BACT</name>
<feature type="chain" id="PRO_5007489644" evidence="1">
    <location>
        <begin position="24"/>
        <end position="325"/>
    </location>
</feature>
<evidence type="ECO:0000313" key="3">
    <source>
        <dbReference type="Proteomes" id="UP000070058"/>
    </source>
</evidence>
<dbReference type="OrthoDB" id="9798438at2"/>
<sequence length="325" mass="35277">MSRRLLLCTVLALSLLPSGPRSAKADSNSPSWQGPETLGQITEPQINEASGLAHSYSESGLLWTNNDSGNAPVLYAVDAQGRHRGSVRIEGATNRDWEDVASYQIDGRAYLIAADVGDNSATYPECVLYVIAEPDPAELSPSHELFAKPERIIRYVYPDGPRDCESLAVDTTERAIYVISKRTKPPVAYRLPLFPENSGAPLRAETVGPVNGIAEPSGLISRMSVPWGKWRAQVCSLDISRDGLRAAVLTYGEVYLYERREGEDWASAFARGGQQLAAHNLPQAEGLCFSPDGQEIYVTTEGLPAPLLRYRLSQETGQSASGATP</sequence>
<dbReference type="SUPFAM" id="SSF75011">
    <property type="entry name" value="3-carboxy-cis,cis-mucoante lactonizing enzyme"/>
    <property type="match status" value="1"/>
</dbReference>
<evidence type="ECO:0000256" key="1">
    <source>
        <dbReference type="SAM" id="SignalP"/>
    </source>
</evidence>
<dbReference type="Proteomes" id="UP000070058">
    <property type="component" value="Unassembled WGS sequence"/>
</dbReference>
<dbReference type="STRING" id="1548207.AXK11_01835"/>
<proteinExistence type="predicted"/>
<dbReference type="AlphaFoldDB" id="A0A139STV6"/>
<reference evidence="3" key="1">
    <citation type="submission" date="2016-02" db="EMBL/GenBank/DDBJ databases">
        <authorList>
            <person name="Sanders J.G."/>
            <person name="Lin J.Y."/>
            <person name="Wertz J.T."/>
            <person name="Russell J.A."/>
            <person name="Moreau C.S."/>
            <person name="Powell S."/>
        </authorList>
    </citation>
    <scope>NUCLEOTIDE SEQUENCE [LARGE SCALE GENOMIC DNA]</scope>
    <source>
        <strain evidence="3">CAG34</strain>
    </source>
</reference>
<organism evidence="2 3">
    <name type="scientific">Cephaloticoccus primus</name>
    <dbReference type="NCBI Taxonomy" id="1548207"/>
    <lineage>
        <taxon>Bacteria</taxon>
        <taxon>Pseudomonadati</taxon>
        <taxon>Verrucomicrobiota</taxon>
        <taxon>Opitutia</taxon>
        <taxon>Opitutales</taxon>
        <taxon>Opitutaceae</taxon>
        <taxon>Cephaloticoccus</taxon>
    </lineage>
</organism>
<comment type="caution">
    <text evidence="2">The sequence shown here is derived from an EMBL/GenBank/DDBJ whole genome shotgun (WGS) entry which is preliminary data.</text>
</comment>
<keyword evidence="1" id="KW-0732">Signal</keyword>
<accession>A0A139STV6</accession>
<dbReference type="EMBL" id="LSZQ01000011">
    <property type="protein sequence ID" value="KXU37912.1"/>
    <property type="molecule type" value="Genomic_DNA"/>
</dbReference>
<gene>
    <name evidence="2" type="ORF">AXK11_01835</name>
</gene>
<keyword evidence="3" id="KW-1185">Reference proteome</keyword>